<proteinExistence type="predicted"/>
<feature type="compositionally biased region" description="Basic and acidic residues" evidence="1">
    <location>
        <begin position="57"/>
        <end position="74"/>
    </location>
</feature>
<evidence type="ECO:0000313" key="3">
    <source>
        <dbReference type="Proteomes" id="UP000479190"/>
    </source>
</evidence>
<dbReference type="EMBL" id="CADCXV010000426">
    <property type="protein sequence ID" value="CAB0030154.1"/>
    <property type="molecule type" value="Genomic_DNA"/>
</dbReference>
<feature type="non-terminal residue" evidence="2">
    <location>
        <position position="130"/>
    </location>
</feature>
<sequence length="130" mass="14942">MQHGGSTPVLWRRRCDLRRSVLQGYNYRRNHVCGSVPCDSCARGGGSDGLAPAAGRSGRDFGSDRHREKIESEQRERRTLTNTYKYTYLPKHLYSLPRRIGRTTMSNMSRYAGRAPHNETAFCFWRTNTV</sequence>
<accession>A0A6H5I5K8</accession>
<reference evidence="2 3" key="1">
    <citation type="submission" date="2020-02" db="EMBL/GenBank/DDBJ databases">
        <authorList>
            <person name="Ferguson B K."/>
        </authorList>
    </citation>
    <scope>NUCLEOTIDE SEQUENCE [LARGE SCALE GENOMIC DNA]</scope>
</reference>
<gene>
    <name evidence="2" type="ORF">TBRA_LOCUS2168</name>
</gene>
<name>A0A6H5I5K8_9HYME</name>
<dbReference type="AlphaFoldDB" id="A0A6H5I5K8"/>
<evidence type="ECO:0000313" key="2">
    <source>
        <dbReference type="EMBL" id="CAB0030154.1"/>
    </source>
</evidence>
<keyword evidence="3" id="KW-1185">Reference proteome</keyword>
<evidence type="ECO:0000256" key="1">
    <source>
        <dbReference type="SAM" id="MobiDB-lite"/>
    </source>
</evidence>
<dbReference type="Proteomes" id="UP000479190">
    <property type="component" value="Unassembled WGS sequence"/>
</dbReference>
<feature type="region of interest" description="Disordered" evidence="1">
    <location>
        <begin position="49"/>
        <end position="74"/>
    </location>
</feature>
<protein>
    <submittedName>
        <fullName evidence="2">Uncharacterized protein</fullName>
    </submittedName>
</protein>
<organism evidence="2 3">
    <name type="scientific">Trichogramma brassicae</name>
    <dbReference type="NCBI Taxonomy" id="86971"/>
    <lineage>
        <taxon>Eukaryota</taxon>
        <taxon>Metazoa</taxon>
        <taxon>Ecdysozoa</taxon>
        <taxon>Arthropoda</taxon>
        <taxon>Hexapoda</taxon>
        <taxon>Insecta</taxon>
        <taxon>Pterygota</taxon>
        <taxon>Neoptera</taxon>
        <taxon>Endopterygota</taxon>
        <taxon>Hymenoptera</taxon>
        <taxon>Apocrita</taxon>
        <taxon>Proctotrupomorpha</taxon>
        <taxon>Chalcidoidea</taxon>
        <taxon>Trichogrammatidae</taxon>
        <taxon>Trichogramma</taxon>
    </lineage>
</organism>